<dbReference type="AlphaFoldDB" id="A0A813BFA5"/>
<accession>A0A813BFA5</accession>
<name>A0A813BFA5_9DINO</name>
<keyword evidence="2" id="KW-1185">Reference proteome</keyword>
<sequence>MLPVFALVSWHRLVKLQCRLVGHETDETLQRDLSWAKGQALRHVAKDVVDAVCKLAELCMQKASLERYAERKQPLVFLPRPQ</sequence>
<organism evidence="1 2">
    <name type="scientific">Symbiodinium necroappetens</name>
    <dbReference type="NCBI Taxonomy" id="1628268"/>
    <lineage>
        <taxon>Eukaryota</taxon>
        <taxon>Sar</taxon>
        <taxon>Alveolata</taxon>
        <taxon>Dinophyceae</taxon>
        <taxon>Suessiales</taxon>
        <taxon>Symbiodiniaceae</taxon>
        <taxon>Symbiodinium</taxon>
    </lineage>
</organism>
<dbReference type="EMBL" id="CAJNJA010070807">
    <property type="protein sequence ID" value="CAE7901869.1"/>
    <property type="molecule type" value="Genomic_DNA"/>
</dbReference>
<gene>
    <name evidence="1" type="ORF">SNEC2469_LOCUS30382</name>
</gene>
<reference evidence="1" key="1">
    <citation type="submission" date="2021-02" db="EMBL/GenBank/DDBJ databases">
        <authorList>
            <person name="Dougan E. K."/>
            <person name="Rhodes N."/>
            <person name="Thang M."/>
            <person name="Chan C."/>
        </authorList>
    </citation>
    <scope>NUCLEOTIDE SEQUENCE</scope>
</reference>
<evidence type="ECO:0000313" key="2">
    <source>
        <dbReference type="Proteomes" id="UP000601435"/>
    </source>
</evidence>
<proteinExistence type="predicted"/>
<comment type="caution">
    <text evidence="1">The sequence shown here is derived from an EMBL/GenBank/DDBJ whole genome shotgun (WGS) entry which is preliminary data.</text>
</comment>
<protein>
    <submittedName>
        <fullName evidence="1">Uncharacterized protein</fullName>
    </submittedName>
</protein>
<evidence type="ECO:0000313" key="1">
    <source>
        <dbReference type="EMBL" id="CAE7901869.1"/>
    </source>
</evidence>
<dbReference type="Proteomes" id="UP000601435">
    <property type="component" value="Unassembled WGS sequence"/>
</dbReference>
<dbReference type="OrthoDB" id="426160at2759"/>